<organism evidence="3 4">
    <name type="scientific">Listeria newyorkensis</name>
    <dbReference type="NCBI Taxonomy" id="1497681"/>
    <lineage>
        <taxon>Bacteria</taxon>
        <taxon>Bacillati</taxon>
        <taxon>Bacillota</taxon>
        <taxon>Bacilli</taxon>
        <taxon>Bacillales</taxon>
        <taxon>Listeriaceae</taxon>
        <taxon>Listeria</taxon>
    </lineage>
</organism>
<feature type="domain" description="HTH cro/C1-type" evidence="2">
    <location>
        <begin position="7"/>
        <end position="61"/>
    </location>
</feature>
<dbReference type="EMBL" id="JAARQN010000026">
    <property type="protein sequence ID" value="MBC1459322.1"/>
    <property type="molecule type" value="Genomic_DNA"/>
</dbReference>
<dbReference type="Pfam" id="PF01381">
    <property type="entry name" value="HTH_3"/>
    <property type="match status" value="1"/>
</dbReference>
<name>A0A841Z2H5_9LIST</name>
<protein>
    <submittedName>
        <fullName evidence="3">Helix-turn-helix transcriptional regulator</fullName>
    </submittedName>
</protein>
<dbReference type="PANTHER" id="PTHR46558">
    <property type="entry name" value="TRACRIPTIONAL REGULATORY PROTEIN-RELATED-RELATED"/>
    <property type="match status" value="1"/>
</dbReference>
<dbReference type="Proteomes" id="UP000569903">
    <property type="component" value="Unassembled WGS sequence"/>
</dbReference>
<dbReference type="Gene3D" id="1.10.260.40">
    <property type="entry name" value="lambda repressor-like DNA-binding domains"/>
    <property type="match status" value="1"/>
</dbReference>
<reference evidence="3 4" key="1">
    <citation type="submission" date="2020-03" db="EMBL/GenBank/DDBJ databases">
        <title>Soil Listeria distribution.</title>
        <authorList>
            <person name="Liao J."/>
            <person name="Wiedmann M."/>
        </authorList>
    </citation>
    <scope>NUCLEOTIDE SEQUENCE [LARGE SCALE GENOMIC DNA]</scope>
    <source>
        <strain evidence="3 4">FSL L7-1614</strain>
    </source>
</reference>
<proteinExistence type="predicted"/>
<evidence type="ECO:0000256" key="1">
    <source>
        <dbReference type="ARBA" id="ARBA00023125"/>
    </source>
</evidence>
<dbReference type="AlphaFoldDB" id="A0A841Z2H5"/>
<evidence type="ECO:0000259" key="2">
    <source>
        <dbReference type="PROSITE" id="PS50943"/>
    </source>
</evidence>
<sequence>MKLNEWLLNYRKDSGLTQQEVADKAGMARTTYSSIEQGRRKPSVAKAMRIASLLGFKWTLFFDEKLRDSSHCFEDKKVKT</sequence>
<accession>A0A841Z2H5</accession>
<dbReference type="InterPro" id="IPR010982">
    <property type="entry name" value="Lambda_DNA-bd_dom_sf"/>
</dbReference>
<comment type="caution">
    <text evidence="3">The sequence shown here is derived from an EMBL/GenBank/DDBJ whole genome shotgun (WGS) entry which is preliminary data.</text>
</comment>
<gene>
    <name evidence="3" type="ORF">HB850_16415</name>
</gene>
<dbReference type="SMART" id="SM00530">
    <property type="entry name" value="HTH_XRE"/>
    <property type="match status" value="1"/>
</dbReference>
<dbReference type="InterPro" id="IPR001387">
    <property type="entry name" value="Cro/C1-type_HTH"/>
</dbReference>
<dbReference type="RefSeq" id="WP_185390426.1">
    <property type="nucleotide sequence ID" value="NZ_JAARQN010000026.1"/>
</dbReference>
<evidence type="ECO:0000313" key="4">
    <source>
        <dbReference type="Proteomes" id="UP000569903"/>
    </source>
</evidence>
<dbReference type="PROSITE" id="PS50943">
    <property type="entry name" value="HTH_CROC1"/>
    <property type="match status" value="1"/>
</dbReference>
<dbReference type="GO" id="GO:0003677">
    <property type="term" value="F:DNA binding"/>
    <property type="evidence" value="ECO:0007669"/>
    <property type="project" value="UniProtKB-KW"/>
</dbReference>
<dbReference type="SUPFAM" id="SSF47413">
    <property type="entry name" value="lambda repressor-like DNA-binding domains"/>
    <property type="match status" value="1"/>
</dbReference>
<dbReference type="CDD" id="cd00093">
    <property type="entry name" value="HTH_XRE"/>
    <property type="match status" value="1"/>
</dbReference>
<keyword evidence="1" id="KW-0238">DNA-binding</keyword>
<evidence type="ECO:0000313" key="3">
    <source>
        <dbReference type="EMBL" id="MBC1459322.1"/>
    </source>
</evidence>
<dbReference type="PANTHER" id="PTHR46558:SF11">
    <property type="entry name" value="HTH-TYPE TRANSCRIPTIONAL REGULATOR XRE"/>
    <property type="match status" value="1"/>
</dbReference>